<sequence length="315" mass="35034">MSFSMFGGDSPPRGAKLPSFNYLQRNLPVFIEQNVSYTRSGQQAGPRPEKPQHGLSSGLHISHERPSNDSRSASSSVQNGPRNQNSQNSQNGQNGQNGPNIPAGSNEPEVPQTEEDARFLRLAHDALVATSKESNLIVDPTIQDLLQRLQYALSPHGNPIKRLDSIRANENGQLMIQSFYNGFPNLSNDIFTGSNNPSNTENPGWNFLIDKKSPAASVSPEPVDSSGELTGRLKEERKFPCRSCSMSFRRSSDLKRHEKQHLLVPANICPQCGKGFARKDALKRHLGTLTCKRNADKKLYHKNLQYLKDQDSWDD</sequence>
<keyword evidence="1" id="KW-0479">Metal-binding</keyword>
<dbReference type="GO" id="GO:0005634">
    <property type="term" value="C:nucleus"/>
    <property type="evidence" value="ECO:0007669"/>
    <property type="project" value="TreeGrafter"/>
</dbReference>
<evidence type="ECO:0000256" key="3">
    <source>
        <dbReference type="ARBA" id="ARBA00022771"/>
    </source>
</evidence>
<name>A0A1L0DZJ6_9ASCO</name>
<dbReference type="AlphaFoldDB" id="A0A1L0DZJ6"/>
<dbReference type="PANTHER" id="PTHR24408:SF58">
    <property type="entry name" value="TRANSCRIPTION FACTOR (TFIIIA), PUTATIVE (AFU_ORTHOLOGUE AFUA_1G05150)-RELATED"/>
    <property type="match status" value="1"/>
</dbReference>
<dbReference type="Gene3D" id="3.30.160.60">
    <property type="entry name" value="Classic Zinc Finger"/>
    <property type="match status" value="2"/>
</dbReference>
<evidence type="ECO:0000256" key="1">
    <source>
        <dbReference type="ARBA" id="ARBA00022723"/>
    </source>
</evidence>
<evidence type="ECO:0000313" key="8">
    <source>
        <dbReference type="EMBL" id="SGZ57718.1"/>
    </source>
</evidence>
<feature type="domain" description="C2H2-type" evidence="7">
    <location>
        <begin position="267"/>
        <end position="294"/>
    </location>
</feature>
<protein>
    <submittedName>
        <fullName evidence="8">CIC11C00000005037</fullName>
    </submittedName>
</protein>
<evidence type="ECO:0000256" key="5">
    <source>
        <dbReference type="PROSITE-ProRule" id="PRU00042"/>
    </source>
</evidence>
<proteinExistence type="predicted"/>
<evidence type="ECO:0000256" key="6">
    <source>
        <dbReference type="SAM" id="MobiDB-lite"/>
    </source>
</evidence>
<feature type="domain" description="C2H2-type" evidence="7">
    <location>
        <begin position="239"/>
        <end position="261"/>
    </location>
</feature>
<dbReference type="Proteomes" id="UP000182259">
    <property type="component" value="Chromosome V"/>
</dbReference>
<dbReference type="PANTHER" id="PTHR24408">
    <property type="entry name" value="ZINC FINGER PROTEIN"/>
    <property type="match status" value="1"/>
</dbReference>
<feature type="region of interest" description="Disordered" evidence="6">
    <location>
        <begin position="34"/>
        <end position="114"/>
    </location>
</feature>
<dbReference type="SUPFAM" id="SSF57667">
    <property type="entry name" value="beta-beta-alpha zinc fingers"/>
    <property type="match status" value="1"/>
</dbReference>
<accession>A0A1L0DZJ6</accession>
<evidence type="ECO:0000259" key="7">
    <source>
        <dbReference type="PROSITE" id="PS50157"/>
    </source>
</evidence>
<dbReference type="GO" id="GO:0000981">
    <property type="term" value="F:DNA-binding transcription factor activity, RNA polymerase II-specific"/>
    <property type="evidence" value="ECO:0007669"/>
    <property type="project" value="TreeGrafter"/>
</dbReference>
<dbReference type="InterPro" id="IPR013087">
    <property type="entry name" value="Znf_C2H2_type"/>
</dbReference>
<dbReference type="GO" id="GO:0008270">
    <property type="term" value="F:zinc ion binding"/>
    <property type="evidence" value="ECO:0007669"/>
    <property type="project" value="UniProtKB-KW"/>
</dbReference>
<dbReference type="PROSITE" id="PS00028">
    <property type="entry name" value="ZINC_FINGER_C2H2_1"/>
    <property type="match status" value="1"/>
</dbReference>
<dbReference type="InterPro" id="IPR036236">
    <property type="entry name" value="Znf_C2H2_sf"/>
</dbReference>
<keyword evidence="2" id="KW-0677">Repeat</keyword>
<keyword evidence="3 5" id="KW-0863">Zinc-finger</keyword>
<dbReference type="EMBL" id="LT635768">
    <property type="protein sequence ID" value="SGZ57718.1"/>
    <property type="molecule type" value="Genomic_DNA"/>
</dbReference>
<feature type="compositionally biased region" description="Polar residues" evidence="6">
    <location>
        <begin position="34"/>
        <end position="43"/>
    </location>
</feature>
<dbReference type="SMART" id="SM00355">
    <property type="entry name" value="ZnF_C2H2"/>
    <property type="match status" value="2"/>
</dbReference>
<evidence type="ECO:0000256" key="4">
    <source>
        <dbReference type="ARBA" id="ARBA00022833"/>
    </source>
</evidence>
<dbReference type="FunFam" id="3.30.160.60:FF:000100">
    <property type="entry name" value="Zinc finger 45-like"/>
    <property type="match status" value="1"/>
</dbReference>
<organism evidence="8 9">
    <name type="scientific">Sungouiella intermedia</name>
    <dbReference type="NCBI Taxonomy" id="45354"/>
    <lineage>
        <taxon>Eukaryota</taxon>
        <taxon>Fungi</taxon>
        <taxon>Dikarya</taxon>
        <taxon>Ascomycota</taxon>
        <taxon>Saccharomycotina</taxon>
        <taxon>Pichiomycetes</taxon>
        <taxon>Metschnikowiaceae</taxon>
        <taxon>Sungouiella</taxon>
    </lineage>
</organism>
<evidence type="ECO:0000313" key="9">
    <source>
        <dbReference type="Proteomes" id="UP000182259"/>
    </source>
</evidence>
<dbReference type="GO" id="GO:0043565">
    <property type="term" value="F:sequence-specific DNA binding"/>
    <property type="evidence" value="ECO:0007669"/>
    <property type="project" value="TreeGrafter"/>
</dbReference>
<evidence type="ECO:0000256" key="2">
    <source>
        <dbReference type="ARBA" id="ARBA00022737"/>
    </source>
</evidence>
<gene>
    <name evidence="8" type="ORF">SAMEA4029009_CIC11G00000005037</name>
</gene>
<dbReference type="PROSITE" id="PS50157">
    <property type="entry name" value="ZINC_FINGER_C2H2_2"/>
    <property type="match status" value="2"/>
</dbReference>
<reference evidence="8 9" key="1">
    <citation type="submission" date="2016-10" db="EMBL/GenBank/DDBJ databases">
        <authorList>
            <person name="de Groot N.N."/>
        </authorList>
    </citation>
    <scope>NUCLEOTIDE SEQUENCE [LARGE SCALE GENOMIC DNA]</scope>
    <source>
        <strain evidence="8 9">PYCC 4715</strain>
    </source>
</reference>
<dbReference type="Pfam" id="PF00096">
    <property type="entry name" value="zf-C2H2"/>
    <property type="match status" value="2"/>
</dbReference>
<keyword evidence="4" id="KW-0862">Zinc</keyword>
<feature type="compositionally biased region" description="Low complexity" evidence="6">
    <location>
        <begin position="69"/>
        <end position="100"/>
    </location>
</feature>